<sequence length="107" mass="11853">RLQIGRVVVEREHEHLHGRVVGVRRLARSQLDGEDAHRPDINLEVIAGHFAGHLLHHLRSHPAGRAHARVTDLHSGEVSRRGNPCRQAEIGDLRSAVVSQKDVGSLN</sequence>
<name>A0AAN5IBZ6_9BILA</name>
<feature type="non-terminal residue" evidence="1">
    <location>
        <position position="107"/>
    </location>
</feature>
<proteinExistence type="predicted"/>
<evidence type="ECO:0000313" key="1">
    <source>
        <dbReference type="EMBL" id="GMR57181.1"/>
    </source>
</evidence>
<gene>
    <name evidence="1" type="ORF">PMAYCL1PPCAC_27376</name>
</gene>
<dbReference type="AlphaFoldDB" id="A0AAN5IBZ6"/>
<organism evidence="1 2">
    <name type="scientific">Pristionchus mayeri</name>
    <dbReference type="NCBI Taxonomy" id="1317129"/>
    <lineage>
        <taxon>Eukaryota</taxon>
        <taxon>Metazoa</taxon>
        <taxon>Ecdysozoa</taxon>
        <taxon>Nematoda</taxon>
        <taxon>Chromadorea</taxon>
        <taxon>Rhabditida</taxon>
        <taxon>Rhabditina</taxon>
        <taxon>Diplogasteromorpha</taxon>
        <taxon>Diplogasteroidea</taxon>
        <taxon>Neodiplogasteridae</taxon>
        <taxon>Pristionchus</taxon>
    </lineage>
</organism>
<keyword evidence="2" id="KW-1185">Reference proteome</keyword>
<feature type="non-terminal residue" evidence="1">
    <location>
        <position position="1"/>
    </location>
</feature>
<evidence type="ECO:0000313" key="2">
    <source>
        <dbReference type="Proteomes" id="UP001328107"/>
    </source>
</evidence>
<comment type="caution">
    <text evidence="1">The sequence shown here is derived from an EMBL/GenBank/DDBJ whole genome shotgun (WGS) entry which is preliminary data.</text>
</comment>
<accession>A0AAN5IBZ6</accession>
<reference evidence="2" key="1">
    <citation type="submission" date="2022-10" db="EMBL/GenBank/DDBJ databases">
        <title>Genome assembly of Pristionchus species.</title>
        <authorList>
            <person name="Yoshida K."/>
            <person name="Sommer R.J."/>
        </authorList>
    </citation>
    <scope>NUCLEOTIDE SEQUENCE [LARGE SCALE GENOMIC DNA]</scope>
    <source>
        <strain evidence="2">RS5460</strain>
    </source>
</reference>
<protein>
    <submittedName>
        <fullName evidence="1">Uncharacterized protein</fullName>
    </submittedName>
</protein>
<dbReference type="EMBL" id="BTRK01000006">
    <property type="protein sequence ID" value="GMR57181.1"/>
    <property type="molecule type" value="Genomic_DNA"/>
</dbReference>
<dbReference type="Proteomes" id="UP001328107">
    <property type="component" value="Unassembled WGS sequence"/>
</dbReference>